<dbReference type="PROSITE" id="PS00523">
    <property type="entry name" value="SULFATASE_1"/>
    <property type="match status" value="3"/>
</dbReference>
<dbReference type="SUPFAM" id="SSF53649">
    <property type="entry name" value="Alkaline phosphatase-like"/>
    <property type="match status" value="3"/>
</dbReference>
<dbReference type="InterPro" id="IPR047115">
    <property type="entry name" value="ARSB"/>
</dbReference>
<keyword evidence="6" id="KW-0325">Glycoprotein</keyword>
<dbReference type="GO" id="GO:0046872">
    <property type="term" value="F:metal ion binding"/>
    <property type="evidence" value="ECO:0007669"/>
    <property type="project" value="UniProtKB-KW"/>
</dbReference>
<dbReference type="OrthoDB" id="103349at2759"/>
<evidence type="ECO:0000259" key="7">
    <source>
        <dbReference type="Pfam" id="PF00884"/>
    </source>
</evidence>
<accession>A0A7R9QSI0</accession>
<dbReference type="Proteomes" id="UP000728032">
    <property type="component" value="Unassembled WGS sequence"/>
</dbReference>
<dbReference type="PROSITE" id="PS00149">
    <property type="entry name" value="SULFATASE_2"/>
    <property type="match status" value="3"/>
</dbReference>
<feature type="domain" description="Sulfatase N-terminal" evidence="7">
    <location>
        <begin position="2"/>
        <end position="295"/>
    </location>
</feature>
<dbReference type="GO" id="GO:0008484">
    <property type="term" value="F:sulfuric ester hydrolase activity"/>
    <property type="evidence" value="ECO:0007669"/>
    <property type="project" value="InterPro"/>
</dbReference>
<evidence type="ECO:0000256" key="5">
    <source>
        <dbReference type="ARBA" id="ARBA00022837"/>
    </source>
</evidence>
<evidence type="ECO:0000256" key="6">
    <source>
        <dbReference type="ARBA" id="ARBA00023180"/>
    </source>
</evidence>
<feature type="domain" description="Sulfatase N-terminal" evidence="7">
    <location>
        <begin position="612"/>
        <end position="933"/>
    </location>
</feature>
<comment type="similarity">
    <text evidence="2">Belongs to the sulfatase family.</text>
</comment>
<evidence type="ECO:0000313" key="9">
    <source>
        <dbReference type="Proteomes" id="UP000728032"/>
    </source>
</evidence>
<dbReference type="AlphaFoldDB" id="A0A7R9QSI0"/>
<dbReference type="Pfam" id="PF00884">
    <property type="entry name" value="Sulfatase"/>
    <property type="match status" value="2"/>
</dbReference>
<keyword evidence="4" id="KW-0378">Hydrolase</keyword>
<evidence type="ECO:0000256" key="4">
    <source>
        <dbReference type="ARBA" id="ARBA00022801"/>
    </source>
</evidence>
<dbReference type="PANTHER" id="PTHR10342">
    <property type="entry name" value="ARYLSULFATASE"/>
    <property type="match status" value="1"/>
</dbReference>
<evidence type="ECO:0000256" key="2">
    <source>
        <dbReference type="ARBA" id="ARBA00008779"/>
    </source>
</evidence>
<feature type="non-terminal residue" evidence="8">
    <location>
        <position position="1"/>
    </location>
</feature>
<evidence type="ECO:0000313" key="8">
    <source>
        <dbReference type="EMBL" id="CAD7656894.1"/>
    </source>
</evidence>
<dbReference type="InterPro" id="IPR000917">
    <property type="entry name" value="Sulfatase_N"/>
</dbReference>
<dbReference type="PANTHER" id="PTHR10342:SF273">
    <property type="entry name" value="RE14504P"/>
    <property type="match status" value="1"/>
</dbReference>
<evidence type="ECO:0000256" key="1">
    <source>
        <dbReference type="ARBA" id="ARBA00001913"/>
    </source>
</evidence>
<keyword evidence="9" id="KW-1185">Reference proteome</keyword>
<gene>
    <name evidence="8" type="ORF">ONB1V03_LOCUS13530</name>
</gene>
<comment type="cofactor">
    <cofactor evidence="1">
        <name>Ca(2+)</name>
        <dbReference type="ChEBI" id="CHEBI:29108"/>
    </cofactor>
</comment>
<dbReference type="InterPro" id="IPR024607">
    <property type="entry name" value="Sulfatase_CS"/>
</dbReference>
<dbReference type="EMBL" id="OC926787">
    <property type="protein sequence ID" value="CAD7656894.1"/>
    <property type="molecule type" value="Genomic_DNA"/>
</dbReference>
<name>A0A7R9QSI0_9ACAR</name>
<dbReference type="EMBL" id="CAJPVJ010011962">
    <property type="protein sequence ID" value="CAG2174081.1"/>
    <property type="molecule type" value="Genomic_DNA"/>
</dbReference>
<keyword evidence="5" id="KW-0106">Calcium</keyword>
<reference evidence="8" key="1">
    <citation type="submission" date="2020-11" db="EMBL/GenBank/DDBJ databases">
        <authorList>
            <person name="Tran Van P."/>
        </authorList>
    </citation>
    <scope>NUCLEOTIDE SEQUENCE</scope>
</reference>
<sequence>GGIILNNYYVSPICSPSRSAILTGYHPIHTGLQHDVFYGAEPFGTPLQHKMLPQFLKGLGYETHAVGKWHQGFFRSEYLPTRRGFDSHFGYWTGHEDYWDRTSAENWWGIDFRDNEKPANITEYVGLYSTDIYTNKAIDIIKRSANSSKPLFLYLAHQSVHAGNGRQPLQAPQPYIDRFKTIEDIRRRTFVGMVSALDDSVGEVFAALQTADLLNETIIIFTTDNGGATGGAVPGVSIDGSIGSNWPLRGAKYTLYEGGIHAIGFVWSPLLRKKYISEHLIHATDWLPTIYSAAGGQPKDLGPIDGIDMWDILNDNLANPRKQLLHNIDPIWGVWALRYGDYKLISGTVFNGDFDGWFLPPGEANNTDDYNNSIDNQVLLSIKYKDSKVFKVLKQRNIETIEVKKIVLKCNSSLKTECVPTVKPCLFDIKSDPCEYNNIFQLKPDIVQQMLELLSVYNASAISPGNQPNDKQANPKPNIVFILADDLGWGDVSIHGSNQIKTPNIDLLASNGIILNNYYVSPICSPSRSALLTGYHPIHTGFQHNVIYNAQPWGLPLQFKTLPQYLKPFGYSSHIVGKWHLGFFKKEYLPTKRGFDSHFGFWSGHTDYYDRTDDLGWGDVSIHGSNQIKTPNIDLLASNGIILNNYYVSPICSPSRSALLTGYHPIHTGFQHNVIYNAQPWGLPLQFKTLPQYLKPFGYSSHIVGKWHLGFFKKEYLPTKRGFDSHFGFWSGHTDYYDRSSGEKPNGIDFRHNEKPVTLDNYKDMYLTDILTNKSIDIIMNSRQTPEKPLFLLISHNAVHAGLKRNSLQAPEEYVNRFKHVKDSRRQKFCAMVSSLDDSVGHVFSALKKANIINNTIVIFSTDNGGATGGTGGWSIDNSIGSNWPLRGSKYTLFEGGVRAFAFIWSPLLKKVYESNHLMHIQDWLPTIYSAIGGQIGDLGPIDGIDMWNILKDNLETTRQLLLHNIDPRWKLWALRFGDYKLLSGHIYNGQFDKWYLPPGEDSEPNIKPIEHQDLNHT</sequence>
<organism evidence="8">
    <name type="scientific">Oppiella nova</name>
    <dbReference type="NCBI Taxonomy" id="334625"/>
    <lineage>
        <taxon>Eukaryota</taxon>
        <taxon>Metazoa</taxon>
        <taxon>Ecdysozoa</taxon>
        <taxon>Arthropoda</taxon>
        <taxon>Chelicerata</taxon>
        <taxon>Arachnida</taxon>
        <taxon>Acari</taxon>
        <taxon>Acariformes</taxon>
        <taxon>Sarcoptiformes</taxon>
        <taxon>Oribatida</taxon>
        <taxon>Brachypylina</taxon>
        <taxon>Oppioidea</taxon>
        <taxon>Oppiidae</taxon>
        <taxon>Oppiella</taxon>
    </lineage>
</organism>
<dbReference type="Gene3D" id="3.40.720.10">
    <property type="entry name" value="Alkaline Phosphatase, subunit A"/>
    <property type="match status" value="3"/>
</dbReference>
<keyword evidence="3" id="KW-0479">Metal-binding</keyword>
<dbReference type="CDD" id="cd16029">
    <property type="entry name" value="4-S"/>
    <property type="match status" value="2"/>
</dbReference>
<evidence type="ECO:0000256" key="3">
    <source>
        <dbReference type="ARBA" id="ARBA00022723"/>
    </source>
</evidence>
<dbReference type="InterPro" id="IPR017850">
    <property type="entry name" value="Alkaline_phosphatase_core_sf"/>
</dbReference>
<feature type="non-terminal residue" evidence="8">
    <location>
        <position position="1018"/>
    </location>
</feature>
<dbReference type="Gene3D" id="3.30.1120.10">
    <property type="match status" value="2"/>
</dbReference>
<proteinExistence type="inferred from homology"/>
<protein>
    <recommendedName>
        <fullName evidence="7">Sulfatase N-terminal domain-containing protein</fullName>
    </recommendedName>
</protein>